<evidence type="ECO:0000256" key="1">
    <source>
        <dbReference type="SAM" id="Phobius"/>
    </source>
</evidence>
<keyword evidence="1" id="KW-1133">Transmembrane helix</keyword>
<sequence>MRKLIAIFCASIFVILGTPSASAASVEITLTEPSHRQVDGIFTDDELASLLSYEGRLGRLVYSPPRGNRVWFIDPQVIEEVRAMTTEYLLENGEKGVGSSVAESWLNQLTAITRSDKITALPYGNPSEYWLSKLAPNKKSFYLQLGAKRLTAELGRQVSQMEQYPNSPRFTMDYLTTQAFKKSQIVLKINSEYMAIDEIEKFQAQSAAILHPDLSNDQRMLLGLDLISSAQGLSNKIRLAPGRFTVTSTKQKLPITLINDFPNSAKLSIRVEASNGKVLIEPVPQIVVNGNSKVQVMIPVEVVTSGKTNLSVSIRSDKNRALGNTISYPVTLKVISPIATWVTTVGGAVLFISALIQSFRRIRKKRI</sequence>
<dbReference type="Pfam" id="PF19516">
    <property type="entry name" value="DUF6049"/>
    <property type="match status" value="1"/>
</dbReference>
<evidence type="ECO:0000313" key="2">
    <source>
        <dbReference type="EMBL" id="CAB4534779.1"/>
    </source>
</evidence>
<protein>
    <submittedName>
        <fullName evidence="2">Unannotated protein</fullName>
    </submittedName>
</protein>
<dbReference type="InterPro" id="IPR046112">
    <property type="entry name" value="DUF6049"/>
</dbReference>
<keyword evidence="1" id="KW-0812">Transmembrane</keyword>
<keyword evidence="1" id="KW-0472">Membrane</keyword>
<name>A0A6J6B8W2_9ZZZZ</name>
<reference evidence="2" key="1">
    <citation type="submission" date="2020-05" db="EMBL/GenBank/DDBJ databases">
        <authorList>
            <person name="Chiriac C."/>
            <person name="Salcher M."/>
            <person name="Ghai R."/>
            <person name="Kavagutti S V."/>
        </authorList>
    </citation>
    <scope>NUCLEOTIDE SEQUENCE</scope>
</reference>
<dbReference type="EMBL" id="CAEZSJ010000027">
    <property type="protein sequence ID" value="CAB4534779.1"/>
    <property type="molecule type" value="Genomic_DNA"/>
</dbReference>
<accession>A0A6J6B8W2</accession>
<feature type="transmembrane region" description="Helical" evidence="1">
    <location>
        <begin position="338"/>
        <end position="356"/>
    </location>
</feature>
<organism evidence="2">
    <name type="scientific">freshwater metagenome</name>
    <dbReference type="NCBI Taxonomy" id="449393"/>
    <lineage>
        <taxon>unclassified sequences</taxon>
        <taxon>metagenomes</taxon>
        <taxon>ecological metagenomes</taxon>
    </lineage>
</organism>
<dbReference type="AlphaFoldDB" id="A0A6J6B8W2"/>
<gene>
    <name evidence="2" type="ORF">UFOPK1425_00249</name>
</gene>
<proteinExistence type="predicted"/>